<dbReference type="Proteomes" id="UP001302602">
    <property type="component" value="Unassembled WGS sequence"/>
</dbReference>
<evidence type="ECO:0000313" key="1">
    <source>
        <dbReference type="EMBL" id="KAK4119920.1"/>
    </source>
</evidence>
<dbReference type="AlphaFoldDB" id="A0AAN6TTL0"/>
<proteinExistence type="predicted"/>
<reference evidence="1" key="1">
    <citation type="journal article" date="2023" name="Mol. Phylogenet. Evol.">
        <title>Genome-scale phylogeny and comparative genomics of the fungal order Sordariales.</title>
        <authorList>
            <person name="Hensen N."/>
            <person name="Bonometti L."/>
            <person name="Westerberg I."/>
            <person name="Brannstrom I.O."/>
            <person name="Guillou S."/>
            <person name="Cros-Aarteil S."/>
            <person name="Calhoun S."/>
            <person name="Haridas S."/>
            <person name="Kuo A."/>
            <person name="Mondo S."/>
            <person name="Pangilinan J."/>
            <person name="Riley R."/>
            <person name="LaButti K."/>
            <person name="Andreopoulos B."/>
            <person name="Lipzen A."/>
            <person name="Chen C."/>
            <person name="Yan M."/>
            <person name="Daum C."/>
            <person name="Ng V."/>
            <person name="Clum A."/>
            <person name="Steindorff A."/>
            <person name="Ohm R.A."/>
            <person name="Martin F."/>
            <person name="Silar P."/>
            <person name="Natvig D.O."/>
            <person name="Lalanne C."/>
            <person name="Gautier V."/>
            <person name="Ament-Velasquez S.L."/>
            <person name="Kruys A."/>
            <person name="Hutchinson M.I."/>
            <person name="Powell A.J."/>
            <person name="Barry K."/>
            <person name="Miller A.N."/>
            <person name="Grigoriev I.V."/>
            <person name="Debuchy R."/>
            <person name="Gladieux P."/>
            <person name="Hiltunen Thoren M."/>
            <person name="Johannesson H."/>
        </authorList>
    </citation>
    <scope>NUCLEOTIDE SEQUENCE</scope>
    <source>
        <strain evidence="1">CBS 731.68</strain>
    </source>
</reference>
<dbReference type="GeneID" id="87830547"/>
<dbReference type="RefSeq" id="XP_062643693.1">
    <property type="nucleotide sequence ID" value="XM_062793778.1"/>
</dbReference>
<protein>
    <submittedName>
        <fullName evidence="1">Uncharacterized protein</fullName>
    </submittedName>
</protein>
<sequence length="182" mass="21053">MLLNSDAELSIESALLYGPRLPFPPDDPLVLQTFFGLPSLPYPEVFMEYPYRKKRTQEVIPIRNVICGLYVWKFESNRVDKDEPQTVLVLAMWASRSGKQLPLENEETLHEHKKDMLLKFWEARGGRDEALRRQNGTVTRIDRSSFTVFFDFGQFGKGGSILLSGWAMRRQHGTIGVVYLYH</sequence>
<name>A0AAN6TTL0_9PEZI</name>
<accession>A0AAN6TTL0</accession>
<organism evidence="1 2">
    <name type="scientific">Parathielavia appendiculata</name>
    <dbReference type="NCBI Taxonomy" id="2587402"/>
    <lineage>
        <taxon>Eukaryota</taxon>
        <taxon>Fungi</taxon>
        <taxon>Dikarya</taxon>
        <taxon>Ascomycota</taxon>
        <taxon>Pezizomycotina</taxon>
        <taxon>Sordariomycetes</taxon>
        <taxon>Sordariomycetidae</taxon>
        <taxon>Sordariales</taxon>
        <taxon>Chaetomiaceae</taxon>
        <taxon>Parathielavia</taxon>
    </lineage>
</organism>
<reference evidence="1" key="2">
    <citation type="submission" date="2023-05" db="EMBL/GenBank/DDBJ databases">
        <authorList>
            <consortium name="Lawrence Berkeley National Laboratory"/>
            <person name="Steindorff A."/>
            <person name="Hensen N."/>
            <person name="Bonometti L."/>
            <person name="Westerberg I."/>
            <person name="Brannstrom I.O."/>
            <person name="Guillou S."/>
            <person name="Cros-Aarteil S."/>
            <person name="Calhoun S."/>
            <person name="Haridas S."/>
            <person name="Kuo A."/>
            <person name="Mondo S."/>
            <person name="Pangilinan J."/>
            <person name="Riley R."/>
            <person name="Labutti K."/>
            <person name="Andreopoulos B."/>
            <person name="Lipzen A."/>
            <person name="Chen C."/>
            <person name="Yanf M."/>
            <person name="Daum C."/>
            <person name="Ng V."/>
            <person name="Clum A."/>
            <person name="Ohm R."/>
            <person name="Martin F."/>
            <person name="Silar P."/>
            <person name="Natvig D."/>
            <person name="Lalanne C."/>
            <person name="Gautier V."/>
            <person name="Ament-Velasquez S.L."/>
            <person name="Kruys A."/>
            <person name="Hutchinson M.I."/>
            <person name="Powell A.J."/>
            <person name="Barry K."/>
            <person name="Miller A.N."/>
            <person name="Grigoriev I.V."/>
            <person name="Debuchy R."/>
            <person name="Gladieux P."/>
            <person name="Thoren M.H."/>
            <person name="Johannesson H."/>
        </authorList>
    </citation>
    <scope>NUCLEOTIDE SEQUENCE</scope>
    <source>
        <strain evidence="1">CBS 731.68</strain>
    </source>
</reference>
<dbReference type="EMBL" id="MU853243">
    <property type="protein sequence ID" value="KAK4119920.1"/>
    <property type="molecule type" value="Genomic_DNA"/>
</dbReference>
<keyword evidence="2" id="KW-1185">Reference proteome</keyword>
<evidence type="ECO:0000313" key="2">
    <source>
        <dbReference type="Proteomes" id="UP001302602"/>
    </source>
</evidence>
<gene>
    <name evidence="1" type="ORF">N657DRAFT_649703</name>
</gene>
<comment type="caution">
    <text evidence="1">The sequence shown here is derived from an EMBL/GenBank/DDBJ whole genome shotgun (WGS) entry which is preliminary data.</text>
</comment>